<dbReference type="Proteomes" id="UP000476176">
    <property type="component" value="Unassembled WGS sequence"/>
</dbReference>
<evidence type="ECO:0000256" key="1">
    <source>
        <dbReference type="SAM" id="SignalP"/>
    </source>
</evidence>
<sequence>MSSVSGQCQPARCQTQQCVALRCARHRLCITVLHLIFLCCARCAKFVCDEGCLSGAVHRRLNDDKQKSL</sequence>
<evidence type="ECO:0000313" key="10">
    <source>
        <dbReference type="Proteomes" id="UP000429523"/>
    </source>
</evidence>
<evidence type="ECO:0000313" key="3">
    <source>
        <dbReference type="EMBL" id="KAE9112712.1"/>
    </source>
</evidence>
<reference evidence="10 11" key="1">
    <citation type="submission" date="2018-08" db="EMBL/GenBank/DDBJ databases">
        <title>Genomic investigation of the strawberry pathogen Phytophthora fragariae indicates pathogenicity is determined by transcriptional variation in three key races.</title>
        <authorList>
            <person name="Adams T.M."/>
            <person name="Armitage A.D."/>
            <person name="Sobczyk M.K."/>
            <person name="Bates H.J."/>
            <person name="Dunwell J.M."/>
            <person name="Nellist C.F."/>
            <person name="Harrison R.J."/>
        </authorList>
    </citation>
    <scope>NUCLEOTIDE SEQUENCE [LARGE SCALE GENOMIC DNA]</scope>
    <source>
        <strain evidence="9 12">A4</strain>
        <strain evidence="8 13">BC-1</strain>
        <strain evidence="7 16">BC-23</strain>
        <strain evidence="6 11">NOV-27</strain>
        <strain evidence="5 14">NOV-5</strain>
        <strain evidence="3 15">NOV-71</strain>
        <strain evidence="2 10">NOV-9</strain>
        <strain evidence="4 17">ONT-3</strain>
    </source>
</reference>
<dbReference type="EMBL" id="QXGF01000576">
    <property type="protein sequence ID" value="KAE8938225.1"/>
    <property type="molecule type" value="Genomic_DNA"/>
</dbReference>
<protein>
    <submittedName>
        <fullName evidence="9">Uncharacterized protein</fullName>
    </submittedName>
</protein>
<accession>A0A6A4DPH5</accession>
<dbReference type="AlphaFoldDB" id="A0A6A4DPH5"/>
<evidence type="ECO:0000313" key="14">
    <source>
        <dbReference type="Proteomes" id="UP000440732"/>
    </source>
</evidence>
<name>A0A6A4DPH5_9STRA</name>
<organism evidence="9 12">
    <name type="scientific">Phytophthora fragariae</name>
    <dbReference type="NCBI Taxonomy" id="53985"/>
    <lineage>
        <taxon>Eukaryota</taxon>
        <taxon>Sar</taxon>
        <taxon>Stramenopiles</taxon>
        <taxon>Oomycota</taxon>
        <taxon>Peronosporomycetes</taxon>
        <taxon>Peronosporales</taxon>
        <taxon>Peronosporaceae</taxon>
        <taxon>Phytophthora</taxon>
    </lineage>
</organism>
<feature type="signal peptide" evidence="1">
    <location>
        <begin position="1"/>
        <end position="43"/>
    </location>
</feature>
<dbReference type="EMBL" id="QXGD01000570">
    <property type="protein sequence ID" value="KAE9233521.1"/>
    <property type="molecule type" value="Genomic_DNA"/>
</dbReference>
<dbReference type="Proteomes" id="UP000440732">
    <property type="component" value="Unassembled WGS sequence"/>
</dbReference>
<keyword evidence="11" id="KW-1185">Reference proteome</keyword>
<evidence type="ECO:0000313" key="13">
    <source>
        <dbReference type="Proteomes" id="UP000440367"/>
    </source>
</evidence>
<dbReference type="Proteomes" id="UP000429523">
    <property type="component" value="Unassembled WGS sequence"/>
</dbReference>
<evidence type="ECO:0000313" key="6">
    <source>
        <dbReference type="EMBL" id="KAE9211854.1"/>
    </source>
</evidence>
<evidence type="ECO:0000313" key="12">
    <source>
        <dbReference type="Proteomes" id="UP000437068"/>
    </source>
</evidence>
<gene>
    <name evidence="9" type="ORF">PF001_g10014</name>
    <name evidence="8" type="ORF">PF002_g12052</name>
    <name evidence="7" type="ORF">PF004_g9873</name>
    <name evidence="6" type="ORF">PF005_g10840</name>
    <name evidence="5" type="ORF">PF006_g10118</name>
    <name evidence="3" type="ORF">PF007_g10998</name>
    <name evidence="2" type="ORF">PF009_g11880</name>
    <name evidence="4" type="ORF">PF010_g10293</name>
</gene>
<keyword evidence="1" id="KW-0732">Signal</keyword>
<evidence type="ECO:0000313" key="8">
    <source>
        <dbReference type="EMBL" id="KAE9233521.1"/>
    </source>
</evidence>
<feature type="chain" id="PRO_5033525003" evidence="1">
    <location>
        <begin position="44"/>
        <end position="69"/>
    </location>
</feature>
<dbReference type="EMBL" id="QXFZ01000538">
    <property type="protein sequence ID" value="KAE9112712.1"/>
    <property type="molecule type" value="Genomic_DNA"/>
</dbReference>
<evidence type="ECO:0000313" key="4">
    <source>
        <dbReference type="EMBL" id="KAE9112858.1"/>
    </source>
</evidence>
<dbReference type="Proteomes" id="UP000441208">
    <property type="component" value="Unassembled WGS sequence"/>
</dbReference>
<evidence type="ECO:0000313" key="9">
    <source>
        <dbReference type="EMBL" id="KAE9310810.1"/>
    </source>
</evidence>
<evidence type="ECO:0000313" key="16">
    <source>
        <dbReference type="Proteomes" id="UP000476176"/>
    </source>
</evidence>
<evidence type="ECO:0000313" key="7">
    <source>
        <dbReference type="EMBL" id="KAE9232562.1"/>
    </source>
</evidence>
<evidence type="ECO:0000313" key="17">
    <source>
        <dbReference type="Proteomes" id="UP000488956"/>
    </source>
</evidence>
<evidence type="ECO:0000313" key="2">
    <source>
        <dbReference type="EMBL" id="KAE8938225.1"/>
    </source>
</evidence>
<dbReference type="EMBL" id="QXGB01000525">
    <property type="protein sequence ID" value="KAE9211854.1"/>
    <property type="molecule type" value="Genomic_DNA"/>
</dbReference>
<dbReference type="EMBL" id="QXGA01000500">
    <property type="protein sequence ID" value="KAE9144982.1"/>
    <property type="molecule type" value="Genomic_DNA"/>
</dbReference>
<dbReference type="EMBL" id="QXFX01000516">
    <property type="protein sequence ID" value="KAE9112858.1"/>
    <property type="molecule type" value="Genomic_DNA"/>
</dbReference>
<comment type="caution">
    <text evidence="9">The sequence shown here is derived from an EMBL/GenBank/DDBJ whole genome shotgun (WGS) entry which is preliminary data.</text>
</comment>
<evidence type="ECO:0000313" key="5">
    <source>
        <dbReference type="EMBL" id="KAE9144982.1"/>
    </source>
</evidence>
<evidence type="ECO:0000313" key="11">
    <source>
        <dbReference type="Proteomes" id="UP000433483"/>
    </source>
</evidence>
<dbReference type="Proteomes" id="UP000437068">
    <property type="component" value="Unassembled WGS sequence"/>
</dbReference>
<dbReference type="EMBL" id="QXGC01000496">
    <property type="protein sequence ID" value="KAE9232562.1"/>
    <property type="molecule type" value="Genomic_DNA"/>
</dbReference>
<dbReference type="Proteomes" id="UP000488956">
    <property type="component" value="Unassembled WGS sequence"/>
</dbReference>
<proteinExistence type="predicted"/>
<dbReference type="EMBL" id="QXGE01000496">
    <property type="protein sequence ID" value="KAE9310810.1"/>
    <property type="molecule type" value="Genomic_DNA"/>
</dbReference>
<dbReference type="Proteomes" id="UP000433483">
    <property type="component" value="Unassembled WGS sequence"/>
</dbReference>
<dbReference type="Proteomes" id="UP000440367">
    <property type="component" value="Unassembled WGS sequence"/>
</dbReference>
<evidence type="ECO:0000313" key="15">
    <source>
        <dbReference type="Proteomes" id="UP000441208"/>
    </source>
</evidence>